<keyword evidence="4" id="KW-1185">Reference proteome</keyword>
<dbReference type="InterPro" id="IPR041196">
    <property type="entry name" value="LPD37"/>
</dbReference>
<evidence type="ECO:0000259" key="2">
    <source>
        <dbReference type="Pfam" id="PF18853"/>
    </source>
</evidence>
<dbReference type="Proteomes" id="UP000534294">
    <property type="component" value="Unassembled WGS sequence"/>
</dbReference>
<name>A0A7W7YJS1_9BACT</name>
<dbReference type="RefSeq" id="WP_184207292.1">
    <property type="nucleotide sequence ID" value="NZ_JACHIF010000003.1"/>
</dbReference>
<dbReference type="Pfam" id="PF18853">
    <property type="entry name" value="LPD37"/>
    <property type="match status" value="2"/>
</dbReference>
<organism evidence="3 4">
    <name type="scientific">Prosthecobacter dejongeii</name>
    <dbReference type="NCBI Taxonomy" id="48465"/>
    <lineage>
        <taxon>Bacteria</taxon>
        <taxon>Pseudomonadati</taxon>
        <taxon>Verrucomicrobiota</taxon>
        <taxon>Verrucomicrobiia</taxon>
        <taxon>Verrucomicrobiales</taxon>
        <taxon>Verrucomicrobiaceae</taxon>
        <taxon>Prosthecobacter</taxon>
    </lineage>
</organism>
<sequence length="726" mass="78953">MCWAPWASSNAQAHLPSALRHGTTQHLNGLATYKDAATRAIKTEVPGWKPGDHDHNLALLLRAEHAYVMQEAQARGIDLSHLTHDLATDNILDGHTGTPITDTTLESLVDRLEPGASGVGATTLLRALVTGSALQRGRSGERVRSLHTDPGGHTGRAQSGKPDERLVSVARRLYYSRPSESAGGLPQRRVGDAVSGGSGGLAAALAETARFLNQKQPGLVNEHTHLFTTVEELLASDYARQHPFTAEQIASLRTAEGFHDGKTGHSIVIAENTRLLPGENPQQALTRVVLHERVGHAGLQILLGSAESPRARRWAALSAQIPQAELDAIAGQAEYQKLAGDRSALAYEWFARRTEKDASLLEKDSLPRQMWDAFREMVMDVMAHVGLNPTLGRSFETQVNDLKIRARNAALRPVSEQTLGTTSYSQRADTHNLQPHGNSLARAWKAFTQFDDAFQYGRTSSADLHDIAQAVSEPGMKVTAHDYGSYIRLQGKNGFLDIREVKTATPYISSMDADSAGEVRGGGSQLYQAALDWIHNNGKKVRSDPSGLTWINDTRRTSNLMASALRWGTTQHLSVHPDQGVPWAEGNHEANLTAMAKVEMANAFKAVAQARDWRYDFAHERFIDATGRELTRDDFDQAVVLGDPGTSGVGVSTLRRAVLTASAIEKSERGELEGIIYDSEVRGKKWGGLDRITYSLPTGAASPQRQQIGSVLMFSASSTATHEDTP</sequence>
<evidence type="ECO:0000313" key="3">
    <source>
        <dbReference type="EMBL" id="MBB5037409.1"/>
    </source>
</evidence>
<feature type="domain" description="Large polyvalent protein associated" evidence="2">
    <location>
        <begin position="13"/>
        <end position="132"/>
    </location>
</feature>
<accession>A0A7W7YJS1</accession>
<feature type="region of interest" description="Disordered" evidence="1">
    <location>
        <begin position="136"/>
        <end position="163"/>
    </location>
</feature>
<dbReference type="EMBL" id="JACHIF010000003">
    <property type="protein sequence ID" value="MBB5037409.1"/>
    <property type="molecule type" value="Genomic_DNA"/>
</dbReference>
<reference evidence="3 4" key="1">
    <citation type="submission" date="2020-08" db="EMBL/GenBank/DDBJ databases">
        <title>Genomic Encyclopedia of Type Strains, Phase IV (KMG-IV): sequencing the most valuable type-strain genomes for metagenomic binning, comparative biology and taxonomic classification.</title>
        <authorList>
            <person name="Goeker M."/>
        </authorList>
    </citation>
    <scope>NUCLEOTIDE SEQUENCE [LARGE SCALE GENOMIC DNA]</scope>
    <source>
        <strain evidence="3 4">DSM 12251</strain>
    </source>
</reference>
<protein>
    <recommendedName>
        <fullName evidence="2">Large polyvalent protein associated domain-containing protein</fullName>
    </recommendedName>
</protein>
<dbReference type="AlphaFoldDB" id="A0A7W7YJS1"/>
<feature type="compositionally biased region" description="Basic and acidic residues" evidence="1">
    <location>
        <begin position="138"/>
        <end position="147"/>
    </location>
</feature>
<gene>
    <name evidence="3" type="ORF">HNQ64_001658</name>
</gene>
<feature type="domain" description="Large polyvalent protein associated" evidence="2">
    <location>
        <begin position="443"/>
        <end position="664"/>
    </location>
</feature>
<evidence type="ECO:0000313" key="4">
    <source>
        <dbReference type="Proteomes" id="UP000534294"/>
    </source>
</evidence>
<evidence type="ECO:0000256" key="1">
    <source>
        <dbReference type="SAM" id="MobiDB-lite"/>
    </source>
</evidence>
<comment type="caution">
    <text evidence="3">The sequence shown here is derived from an EMBL/GenBank/DDBJ whole genome shotgun (WGS) entry which is preliminary data.</text>
</comment>
<proteinExistence type="predicted"/>